<accession>A0ABN5KGU7</accession>
<evidence type="ECO:0000313" key="5">
    <source>
        <dbReference type="EMBL" id="AWK09543.1"/>
    </source>
</evidence>
<feature type="region of interest" description="Disordered" evidence="3">
    <location>
        <begin position="276"/>
        <end position="325"/>
    </location>
</feature>
<dbReference type="Proteomes" id="UP000245051">
    <property type="component" value="Chromosome"/>
</dbReference>
<dbReference type="Pfam" id="PF17762">
    <property type="entry name" value="HTH_ParB"/>
    <property type="match status" value="1"/>
</dbReference>
<protein>
    <recommendedName>
        <fullName evidence="4">ParB-like N-terminal domain-containing protein</fullName>
    </recommendedName>
</protein>
<keyword evidence="2" id="KW-0159">Chromosome partition</keyword>
<organism evidence="5 6">
    <name type="scientific">Streptomyces spongiicola</name>
    <dbReference type="NCBI Taxonomy" id="1690221"/>
    <lineage>
        <taxon>Bacteria</taxon>
        <taxon>Bacillati</taxon>
        <taxon>Actinomycetota</taxon>
        <taxon>Actinomycetes</taxon>
        <taxon>Kitasatosporales</taxon>
        <taxon>Streptomycetaceae</taxon>
        <taxon>Streptomyces</taxon>
    </lineage>
</organism>
<dbReference type="Gene3D" id="1.10.10.2830">
    <property type="match status" value="1"/>
</dbReference>
<dbReference type="InterPro" id="IPR050336">
    <property type="entry name" value="Chromosome_partition/occlusion"/>
</dbReference>
<evidence type="ECO:0000256" key="2">
    <source>
        <dbReference type="ARBA" id="ARBA00022829"/>
    </source>
</evidence>
<evidence type="ECO:0000256" key="3">
    <source>
        <dbReference type="SAM" id="MobiDB-lite"/>
    </source>
</evidence>
<dbReference type="InterPro" id="IPR003115">
    <property type="entry name" value="ParB_N"/>
</dbReference>
<keyword evidence="6" id="KW-1185">Reference proteome</keyword>
<evidence type="ECO:0000313" key="6">
    <source>
        <dbReference type="Proteomes" id="UP000245051"/>
    </source>
</evidence>
<evidence type="ECO:0000259" key="4">
    <source>
        <dbReference type="SMART" id="SM00470"/>
    </source>
</evidence>
<evidence type="ECO:0000256" key="1">
    <source>
        <dbReference type="ARBA" id="ARBA00006295"/>
    </source>
</evidence>
<reference evidence="5 6" key="1">
    <citation type="submission" date="2018-05" db="EMBL/GenBank/DDBJ databases">
        <title>Complete genome sequence of the Type Strain of Streptomyces spongiicola HNM0071, the producer of staurosporine.</title>
        <authorList>
            <person name="Zhou S."/>
            <person name="Huang X."/>
        </authorList>
    </citation>
    <scope>NUCLEOTIDE SEQUENCE [LARGE SCALE GENOMIC DNA]</scope>
    <source>
        <strain evidence="5 6">HNM0071</strain>
    </source>
</reference>
<dbReference type="InterPro" id="IPR004437">
    <property type="entry name" value="ParB/RepB/Spo0J"/>
</dbReference>
<dbReference type="Pfam" id="PF02195">
    <property type="entry name" value="ParB_N"/>
    <property type="match status" value="1"/>
</dbReference>
<comment type="similarity">
    <text evidence="1">Belongs to the ParB family.</text>
</comment>
<dbReference type="PANTHER" id="PTHR33375">
    <property type="entry name" value="CHROMOSOME-PARTITIONING PROTEIN PARB-RELATED"/>
    <property type="match status" value="1"/>
</dbReference>
<feature type="region of interest" description="Disordered" evidence="3">
    <location>
        <begin position="197"/>
        <end position="221"/>
    </location>
</feature>
<dbReference type="InterPro" id="IPR041468">
    <property type="entry name" value="HTH_ParB/Spo0J"/>
</dbReference>
<dbReference type="RefSeq" id="WP_109294513.1">
    <property type="nucleotide sequence ID" value="NZ_CP029254.1"/>
</dbReference>
<dbReference type="NCBIfam" id="TIGR00180">
    <property type="entry name" value="parB_part"/>
    <property type="match status" value="1"/>
</dbReference>
<dbReference type="PANTHER" id="PTHR33375:SF1">
    <property type="entry name" value="CHROMOSOME-PARTITIONING PROTEIN PARB-RELATED"/>
    <property type="match status" value="1"/>
</dbReference>
<dbReference type="SMART" id="SM00470">
    <property type="entry name" value="ParB"/>
    <property type="match status" value="1"/>
</dbReference>
<feature type="domain" description="ParB-like N-terminal" evidence="4">
    <location>
        <begin position="1"/>
        <end position="85"/>
    </location>
</feature>
<dbReference type="SUPFAM" id="SSF109709">
    <property type="entry name" value="KorB DNA-binding domain-like"/>
    <property type="match status" value="1"/>
</dbReference>
<gene>
    <name evidence="5" type="ORF">DDQ41_12145</name>
</gene>
<name>A0ABN5KGU7_9ACTN</name>
<proteinExistence type="inferred from homology"/>
<dbReference type="EMBL" id="CP029254">
    <property type="protein sequence ID" value="AWK09543.1"/>
    <property type="molecule type" value="Genomic_DNA"/>
</dbReference>
<dbReference type="SUPFAM" id="SSF110849">
    <property type="entry name" value="ParB/Sulfiredoxin"/>
    <property type="match status" value="1"/>
</dbReference>
<sequence length="325" mass="36357">MEANPDQPRKFFDETKLEELAAQFRSVGQLQPIVVRPAGDTFQIVMGERRWRAMHLVQGATTIEAKVVSSVDDENAFIMGTSENVGRADMTLMEEAQAYADLVGFGYQAERIAEMFGKTTDYVKWRMDLLNLTTDIAELVAEGKIKADFAWYLSKLTPANQKVAVTRYMKGDFRTETDASTFAQALRMKENQEGFFSEKELSDKEKENKAKERKQAKSKVDQVERAGTLLEELAKLTPTELAELFEGEVGKQLDTVERVRKASAEAVKKLRKAKAMSEAKQLTVRPELEVEPEAEDAEAEQEPSETEIAEVAAEEPSETELAAAA</sequence>
<feature type="compositionally biased region" description="Acidic residues" evidence="3">
    <location>
        <begin position="289"/>
        <end position="318"/>
    </location>
</feature>
<dbReference type="Gene3D" id="3.90.1530.30">
    <property type="match status" value="1"/>
</dbReference>
<dbReference type="InterPro" id="IPR036086">
    <property type="entry name" value="ParB/Sulfiredoxin_sf"/>
</dbReference>